<feature type="domain" description="LUD" evidence="1">
    <location>
        <begin position="11"/>
        <end position="203"/>
    </location>
</feature>
<organism evidence="2 3">
    <name type="scientific">Enterocloster hominis</name>
    <name type="common">ex Liu et al. 2021</name>
    <dbReference type="NCBI Taxonomy" id="2763663"/>
    <lineage>
        <taxon>Bacteria</taxon>
        <taxon>Bacillati</taxon>
        <taxon>Bacillota</taxon>
        <taxon>Clostridia</taxon>
        <taxon>Lachnospirales</taxon>
        <taxon>Lachnospiraceae</taxon>
        <taxon>Enterocloster</taxon>
    </lineage>
</organism>
<protein>
    <submittedName>
        <fullName evidence="2">Lactate utilization protein</fullName>
    </submittedName>
</protein>
<dbReference type="RefSeq" id="WP_262427151.1">
    <property type="nucleotide sequence ID" value="NZ_JACRTJ010000011.1"/>
</dbReference>
<gene>
    <name evidence="2" type="ORF">H8708_04865</name>
</gene>
<comment type="caution">
    <text evidence="2">The sequence shown here is derived from an EMBL/GenBank/DDBJ whole genome shotgun (WGS) entry which is preliminary data.</text>
</comment>
<evidence type="ECO:0000259" key="1">
    <source>
        <dbReference type="Pfam" id="PF02589"/>
    </source>
</evidence>
<dbReference type="PANTHER" id="PTHR36179:SF2">
    <property type="entry name" value="LUD DOMAIN-CONTAINING PROTEIN"/>
    <property type="match status" value="1"/>
</dbReference>
<dbReference type="InterPro" id="IPR003741">
    <property type="entry name" value="LUD_dom"/>
</dbReference>
<dbReference type="EMBL" id="JACRTJ010000011">
    <property type="protein sequence ID" value="MBC8598568.1"/>
    <property type="molecule type" value="Genomic_DNA"/>
</dbReference>
<evidence type="ECO:0000313" key="3">
    <source>
        <dbReference type="Proteomes" id="UP000647491"/>
    </source>
</evidence>
<reference evidence="2 3" key="1">
    <citation type="submission" date="2020-08" db="EMBL/GenBank/DDBJ databases">
        <title>Genome public.</title>
        <authorList>
            <person name="Liu C."/>
            <person name="Sun Q."/>
        </authorList>
    </citation>
    <scope>NUCLEOTIDE SEQUENCE [LARGE SCALE GENOMIC DNA]</scope>
    <source>
        <strain evidence="2 3">BX10</strain>
    </source>
</reference>
<sequence>MREDVYRKMAEHVIEGLKKRNMEGIYCETGEEAARAVVDMVGPGDLVTWGGSATVNELGILDLLREKGARLLEYPEEERKAPGSPIFQEAAGADYFLMGTNAITINGELVNIDGASNRVSSLLHGPKHVVIVAGINKIVKTVEDGIHRIQTQTCPVIADKTGRKTPCGTAGFCTDCQSPDCMCCNIVVTRRSRYTGRIRVILVGETLGI</sequence>
<dbReference type="InterPro" id="IPR037171">
    <property type="entry name" value="NagB/RpiA_transferase-like"/>
</dbReference>
<keyword evidence="3" id="KW-1185">Reference proteome</keyword>
<dbReference type="PANTHER" id="PTHR36179">
    <property type="entry name" value="LUD_DOM DOMAIN-CONTAINING PROTEIN"/>
    <property type="match status" value="1"/>
</dbReference>
<dbReference type="Pfam" id="PF02589">
    <property type="entry name" value="LUD_dom"/>
    <property type="match status" value="1"/>
</dbReference>
<evidence type="ECO:0000313" key="2">
    <source>
        <dbReference type="EMBL" id="MBC8598568.1"/>
    </source>
</evidence>
<name>A0ABR7NR28_9FIRM</name>
<proteinExistence type="predicted"/>
<accession>A0ABR7NR28</accession>
<dbReference type="Proteomes" id="UP000647491">
    <property type="component" value="Unassembled WGS sequence"/>
</dbReference>
<dbReference type="SUPFAM" id="SSF100950">
    <property type="entry name" value="NagB/RpiA/CoA transferase-like"/>
    <property type="match status" value="1"/>
</dbReference>